<proteinExistence type="inferred from homology"/>
<evidence type="ECO:0000256" key="1">
    <source>
        <dbReference type="ARBA" id="ARBA00012060"/>
    </source>
</evidence>
<protein>
    <recommendedName>
        <fullName evidence="1">3-dehydroquinate dehydratase</fullName>
        <ecNumber evidence="1">4.2.1.10</ecNumber>
    </recommendedName>
</protein>
<dbReference type="AlphaFoldDB" id="A0A6J7HVE7"/>
<dbReference type="Pfam" id="PF01220">
    <property type="entry name" value="DHquinase_II"/>
    <property type="match status" value="1"/>
</dbReference>
<dbReference type="NCBIfam" id="NF003807">
    <property type="entry name" value="PRK05395.1-4"/>
    <property type="match status" value="1"/>
</dbReference>
<dbReference type="SUPFAM" id="SSF52304">
    <property type="entry name" value="Type II 3-dehydroquinate dehydratase"/>
    <property type="match status" value="1"/>
</dbReference>
<dbReference type="PANTHER" id="PTHR21272">
    <property type="entry name" value="CATABOLIC 3-DEHYDROQUINASE"/>
    <property type="match status" value="1"/>
</dbReference>
<evidence type="ECO:0000313" key="3">
    <source>
        <dbReference type="EMBL" id="CAB4922776.1"/>
    </source>
</evidence>
<reference evidence="3" key="1">
    <citation type="submission" date="2020-05" db="EMBL/GenBank/DDBJ databases">
        <authorList>
            <person name="Chiriac C."/>
            <person name="Salcher M."/>
            <person name="Ghai R."/>
            <person name="Kavagutti S V."/>
        </authorList>
    </citation>
    <scope>NUCLEOTIDE SEQUENCE</scope>
</reference>
<name>A0A6J7HVE7_9ZZZZ</name>
<keyword evidence="2" id="KW-0456">Lyase</keyword>
<dbReference type="InterPro" id="IPR036441">
    <property type="entry name" value="DHquinase_II_sf"/>
</dbReference>
<gene>
    <name evidence="3" type="ORF">UFOPK3674_00643</name>
</gene>
<sequence>MLAHNRIAVLHGVNLDQLGNRDPEHYGTLTLAQLEQRIAVWAGELGLETQFSQTNFEGEFVEQLHRSRELADGLILNPGAWTHYSYAIRDALDVAAMPAVEVHLSDIGAREEFRRVSVIRDLCIGSIAGHGADGYQEALRLLRERLDAAAAQ</sequence>
<accession>A0A6J7HVE7</accession>
<dbReference type="Gene3D" id="3.40.50.9100">
    <property type="entry name" value="Dehydroquinase, class II"/>
    <property type="match status" value="1"/>
</dbReference>
<dbReference type="InterPro" id="IPR001874">
    <property type="entry name" value="DHquinase_II"/>
</dbReference>
<dbReference type="EMBL" id="CAFBMX010000003">
    <property type="protein sequence ID" value="CAB4922776.1"/>
    <property type="molecule type" value="Genomic_DNA"/>
</dbReference>
<dbReference type="PIRSF" id="PIRSF001399">
    <property type="entry name" value="DHquinase_II"/>
    <property type="match status" value="1"/>
</dbReference>
<dbReference type="CDD" id="cd00466">
    <property type="entry name" value="DHQase_II"/>
    <property type="match status" value="1"/>
</dbReference>
<dbReference type="NCBIfam" id="NF003805">
    <property type="entry name" value="PRK05395.1-2"/>
    <property type="match status" value="1"/>
</dbReference>
<evidence type="ECO:0000256" key="2">
    <source>
        <dbReference type="ARBA" id="ARBA00023239"/>
    </source>
</evidence>
<organism evidence="3">
    <name type="scientific">freshwater metagenome</name>
    <dbReference type="NCBI Taxonomy" id="449393"/>
    <lineage>
        <taxon>unclassified sequences</taxon>
        <taxon>metagenomes</taxon>
        <taxon>ecological metagenomes</taxon>
    </lineage>
</organism>
<dbReference type="PANTHER" id="PTHR21272:SF3">
    <property type="entry name" value="CATABOLIC 3-DEHYDROQUINASE"/>
    <property type="match status" value="1"/>
</dbReference>
<dbReference type="GO" id="GO:0003855">
    <property type="term" value="F:3-dehydroquinate dehydratase activity"/>
    <property type="evidence" value="ECO:0007669"/>
    <property type="project" value="UniProtKB-EC"/>
</dbReference>
<dbReference type="GO" id="GO:0019631">
    <property type="term" value="P:quinate catabolic process"/>
    <property type="evidence" value="ECO:0007669"/>
    <property type="project" value="TreeGrafter"/>
</dbReference>
<dbReference type="EC" id="4.2.1.10" evidence="1"/>
<dbReference type="HAMAP" id="MF_00169">
    <property type="entry name" value="AroQ"/>
    <property type="match status" value="1"/>
</dbReference>